<dbReference type="GO" id="GO:0004318">
    <property type="term" value="F:enoyl-[acyl-carrier-protein] reductase (NADH) activity"/>
    <property type="evidence" value="ECO:0007669"/>
    <property type="project" value="UniProtKB-EC"/>
</dbReference>
<dbReference type="SUPFAM" id="SSF51735">
    <property type="entry name" value="NAD(P)-binding Rossmann-fold domains"/>
    <property type="match status" value="1"/>
</dbReference>
<proteinExistence type="predicted"/>
<evidence type="ECO:0000313" key="2">
    <source>
        <dbReference type="Proteomes" id="UP000249282"/>
    </source>
</evidence>
<dbReference type="Proteomes" id="UP000249282">
    <property type="component" value="Unassembled WGS sequence"/>
</dbReference>
<protein>
    <submittedName>
        <fullName evidence="1">Enoyl-[acyl-carrier-protein] reductase FabI</fullName>
        <ecNumber evidence="1">1.3.1.9</ecNumber>
    </submittedName>
</protein>
<sequence>MAQGLLAGKRFLVAGIASKLSIAFGIAQALHREGAELAFT</sequence>
<keyword evidence="1" id="KW-0560">Oxidoreductase</keyword>
<dbReference type="EC" id="1.3.1.9" evidence="1"/>
<name>A0A2W5TKS7_ACIJO</name>
<dbReference type="AlphaFoldDB" id="A0A2W5TKS7"/>
<gene>
    <name evidence="1" type="ORF">DI542_13545</name>
</gene>
<comment type="caution">
    <text evidence="1">The sequence shown here is derived from an EMBL/GenBank/DDBJ whole genome shotgun (WGS) entry which is preliminary data.</text>
</comment>
<organism evidence="1 2">
    <name type="scientific">Acinetobacter johnsonii</name>
    <dbReference type="NCBI Taxonomy" id="40214"/>
    <lineage>
        <taxon>Bacteria</taxon>
        <taxon>Pseudomonadati</taxon>
        <taxon>Pseudomonadota</taxon>
        <taxon>Gammaproteobacteria</taxon>
        <taxon>Moraxellales</taxon>
        <taxon>Moraxellaceae</taxon>
        <taxon>Acinetobacter</taxon>
    </lineage>
</organism>
<reference evidence="1 2" key="1">
    <citation type="submission" date="2017-11" db="EMBL/GenBank/DDBJ databases">
        <title>Infants hospitalized years apart are colonized by the same room-sourced microbial strains.</title>
        <authorList>
            <person name="Brooks B."/>
            <person name="Olm M.R."/>
            <person name="Firek B.A."/>
            <person name="Baker R."/>
            <person name="Thomas B.C."/>
            <person name="Morowitz M.J."/>
            <person name="Banfield J.F."/>
        </authorList>
    </citation>
    <scope>NUCLEOTIDE SEQUENCE [LARGE SCALE GENOMIC DNA]</scope>
    <source>
        <strain evidence="1">S2_003_000_R3_20</strain>
    </source>
</reference>
<accession>A0A2W5TKS7</accession>
<evidence type="ECO:0000313" key="1">
    <source>
        <dbReference type="EMBL" id="PZQ86680.1"/>
    </source>
</evidence>
<feature type="non-terminal residue" evidence="1">
    <location>
        <position position="40"/>
    </location>
</feature>
<dbReference type="EMBL" id="QFQJ01000083">
    <property type="protein sequence ID" value="PZQ86680.1"/>
    <property type="molecule type" value="Genomic_DNA"/>
</dbReference>
<dbReference type="InterPro" id="IPR036291">
    <property type="entry name" value="NAD(P)-bd_dom_sf"/>
</dbReference>